<dbReference type="GO" id="GO:0005737">
    <property type="term" value="C:cytoplasm"/>
    <property type="evidence" value="ECO:0007669"/>
    <property type="project" value="UniProtKB-SubCell"/>
</dbReference>
<organism evidence="9 10">
    <name type="scientific">Gracilibacillus boraciitolerans JCM 21714</name>
    <dbReference type="NCBI Taxonomy" id="1298598"/>
    <lineage>
        <taxon>Bacteria</taxon>
        <taxon>Bacillati</taxon>
        <taxon>Bacillota</taxon>
        <taxon>Bacilli</taxon>
        <taxon>Bacillales</taxon>
        <taxon>Bacillaceae</taxon>
        <taxon>Gracilibacillus</taxon>
    </lineage>
</organism>
<evidence type="ECO:0000256" key="3">
    <source>
        <dbReference type="ARBA" id="ARBA00011738"/>
    </source>
</evidence>
<dbReference type="PANTHER" id="PTHR42930">
    <property type="entry name" value="PHOSPHATE-SPECIFIC TRANSPORT SYSTEM ACCESSORY PROTEIN PHOU"/>
    <property type="match status" value="1"/>
</dbReference>
<keyword evidence="6 7" id="KW-0592">Phosphate transport</keyword>
<dbReference type="AlphaFoldDB" id="W4VDD8"/>
<dbReference type="PANTHER" id="PTHR42930:SF3">
    <property type="entry name" value="PHOSPHATE-SPECIFIC TRANSPORT SYSTEM ACCESSORY PROTEIN PHOU"/>
    <property type="match status" value="1"/>
</dbReference>
<evidence type="ECO:0000256" key="5">
    <source>
        <dbReference type="ARBA" id="ARBA00022490"/>
    </source>
</evidence>
<dbReference type="FunFam" id="1.20.58.220:FF:000004">
    <property type="entry name" value="Phosphate-specific transport system accessory protein PhoU"/>
    <property type="match status" value="1"/>
</dbReference>
<evidence type="ECO:0000313" key="10">
    <source>
        <dbReference type="Proteomes" id="UP000019102"/>
    </source>
</evidence>
<gene>
    <name evidence="9" type="ORF">JCM21714_137</name>
</gene>
<evidence type="ECO:0000256" key="1">
    <source>
        <dbReference type="ARBA" id="ARBA00004496"/>
    </source>
</evidence>
<dbReference type="GO" id="GO:0006817">
    <property type="term" value="P:phosphate ion transport"/>
    <property type="evidence" value="ECO:0007669"/>
    <property type="project" value="UniProtKB-KW"/>
</dbReference>
<evidence type="ECO:0000256" key="7">
    <source>
        <dbReference type="PIRNR" id="PIRNR003107"/>
    </source>
</evidence>
<proteinExistence type="inferred from homology"/>
<comment type="caution">
    <text evidence="9">The sequence shown here is derived from an EMBL/GenBank/DDBJ whole genome shotgun (WGS) entry which is preliminary data.</text>
</comment>
<dbReference type="OrthoDB" id="9814256at2"/>
<protein>
    <recommendedName>
        <fullName evidence="7">Phosphate-specific transport system accessory protein PhoU</fullName>
    </recommendedName>
</protein>
<feature type="domain" description="PhoU" evidence="8">
    <location>
        <begin position="20"/>
        <end position="105"/>
    </location>
</feature>
<dbReference type="GO" id="GO:0045936">
    <property type="term" value="P:negative regulation of phosphate metabolic process"/>
    <property type="evidence" value="ECO:0007669"/>
    <property type="project" value="InterPro"/>
</dbReference>
<dbReference type="Gene3D" id="1.20.58.220">
    <property type="entry name" value="Phosphate transport system protein phou homolog 2, domain 2"/>
    <property type="match status" value="1"/>
</dbReference>
<dbReference type="EMBL" id="BAVS01000001">
    <property type="protein sequence ID" value="GAE91196.1"/>
    <property type="molecule type" value="Genomic_DNA"/>
</dbReference>
<evidence type="ECO:0000256" key="6">
    <source>
        <dbReference type="ARBA" id="ARBA00022592"/>
    </source>
</evidence>
<evidence type="ECO:0000256" key="4">
    <source>
        <dbReference type="ARBA" id="ARBA00022448"/>
    </source>
</evidence>
<keyword evidence="4 7" id="KW-0813">Transport</keyword>
<evidence type="ECO:0000313" key="9">
    <source>
        <dbReference type="EMBL" id="GAE91196.1"/>
    </source>
</evidence>
<evidence type="ECO:0000256" key="2">
    <source>
        <dbReference type="ARBA" id="ARBA00008107"/>
    </source>
</evidence>
<dbReference type="SUPFAM" id="SSF109755">
    <property type="entry name" value="PhoU-like"/>
    <property type="match status" value="1"/>
</dbReference>
<dbReference type="GO" id="GO:0030643">
    <property type="term" value="P:intracellular phosphate ion homeostasis"/>
    <property type="evidence" value="ECO:0007669"/>
    <property type="project" value="InterPro"/>
</dbReference>
<accession>W4VDD8</accession>
<comment type="subunit">
    <text evidence="3 7">Homodimer.</text>
</comment>
<dbReference type="Pfam" id="PF01895">
    <property type="entry name" value="PhoU"/>
    <property type="match status" value="2"/>
</dbReference>
<comment type="similarity">
    <text evidence="2 7">Belongs to the PhoU family.</text>
</comment>
<comment type="function">
    <text evidence="7">Plays a role in the regulation of phosphate uptake.</text>
</comment>
<reference evidence="9 10" key="1">
    <citation type="journal article" date="2014" name="Genome Announc.">
        <title>Draft Genome Sequence of the Boron-Tolerant and Moderately Halotolerant Bacterium Gracilibacillus boraciitolerans JCM 21714T.</title>
        <authorList>
            <person name="Ahmed I."/>
            <person name="Oshima K."/>
            <person name="Suda W."/>
            <person name="Kitamura K."/>
            <person name="Iida T."/>
            <person name="Ohmori Y."/>
            <person name="Fujiwara T."/>
            <person name="Hattori M."/>
            <person name="Ohkuma M."/>
        </authorList>
    </citation>
    <scope>NUCLEOTIDE SEQUENCE [LARGE SCALE GENOMIC DNA]</scope>
    <source>
        <strain evidence="9 10">JCM 21714</strain>
    </source>
</reference>
<sequence>MAGREMFQTEVKKVEELIILLAKKSKDQLHQAVDALYNSDIELAEQLIKADKELDKLDFQINEAAILLIARQQPVATDLRRLVVAIRISSDLERMADNAKNIAKSTIHLGKDHGIKIHHSIREMEEIAEKMIDLAIKAYENEDITLARKLAEMDDLIDAMYSSMLRELLEETATDPQKIQHIMQMAFSGRYVERIGDHATNVGEDVMYLVKGESADLNE</sequence>
<dbReference type="Proteomes" id="UP000019102">
    <property type="component" value="Unassembled WGS sequence"/>
</dbReference>
<keyword evidence="10" id="KW-1185">Reference proteome</keyword>
<dbReference type="PIRSF" id="PIRSF003107">
    <property type="entry name" value="PhoU"/>
    <property type="match status" value="1"/>
</dbReference>
<dbReference type="InterPro" id="IPR028366">
    <property type="entry name" value="PhoU"/>
</dbReference>
<keyword evidence="5 7" id="KW-0963">Cytoplasm</keyword>
<dbReference type="InterPro" id="IPR026022">
    <property type="entry name" value="PhoU_dom"/>
</dbReference>
<comment type="subcellular location">
    <subcellularLocation>
        <location evidence="1 7">Cytoplasm</location>
    </subcellularLocation>
</comment>
<dbReference type="STRING" id="1298598.JCM21714_137"/>
<feature type="domain" description="PhoU" evidence="8">
    <location>
        <begin position="121"/>
        <end position="206"/>
    </location>
</feature>
<dbReference type="RefSeq" id="WP_035720867.1">
    <property type="nucleotide sequence ID" value="NZ_BAVS01000001.1"/>
</dbReference>
<evidence type="ECO:0000259" key="8">
    <source>
        <dbReference type="Pfam" id="PF01895"/>
    </source>
</evidence>
<dbReference type="eggNOG" id="COG0704">
    <property type="taxonomic scope" value="Bacteria"/>
</dbReference>
<name>W4VDD8_9BACI</name>
<dbReference type="NCBIfam" id="TIGR02135">
    <property type="entry name" value="phoU_full"/>
    <property type="match status" value="1"/>
</dbReference>
<dbReference type="InterPro" id="IPR038078">
    <property type="entry name" value="PhoU-like_sf"/>
</dbReference>